<evidence type="ECO:0000313" key="10">
    <source>
        <dbReference type="Proteomes" id="UP001058120"/>
    </source>
</evidence>
<evidence type="ECO:0000256" key="5">
    <source>
        <dbReference type="NCBIfam" id="TIGR00065"/>
    </source>
</evidence>
<dbReference type="InterPro" id="IPR000158">
    <property type="entry name" value="Cell_div_FtsZ"/>
</dbReference>
<feature type="domain" description="Tubulin/FtsZ 2-layer sandwich" evidence="8">
    <location>
        <begin position="208"/>
        <end position="331"/>
    </location>
</feature>
<keyword evidence="4" id="KW-0963">Cytoplasm</keyword>
<feature type="binding site" evidence="4">
    <location>
        <begin position="22"/>
        <end position="26"/>
    </location>
    <ligand>
        <name>GTP</name>
        <dbReference type="ChEBI" id="CHEBI:37565"/>
    </ligand>
</feature>
<dbReference type="RefSeq" id="WP_334315350.1">
    <property type="nucleotide sequence ID" value="NZ_CP065938.1"/>
</dbReference>
<dbReference type="PROSITE" id="PS01134">
    <property type="entry name" value="FTSZ_1"/>
    <property type="match status" value="1"/>
</dbReference>
<dbReference type="InterPro" id="IPR020805">
    <property type="entry name" value="Cell_div_FtsZ_CS"/>
</dbReference>
<evidence type="ECO:0000259" key="8">
    <source>
        <dbReference type="SMART" id="SM00865"/>
    </source>
</evidence>
<dbReference type="PANTHER" id="PTHR30314">
    <property type="entry name" value="CELL DIVISION PROTEIN FTSZ-RELATED"/>
    <property type="match status" value="1"/>
</dbReference>
<sequence length="403" mass="43132">MDITIPTQFADHAQITVFGVGGAGGNALEHMISNKLTDVTFVCANTDAQALNRSSAEHKIQLGPQLTKGLGAGAKPEIGQKAAEESMQEIAKYLQNTDMVFITAGMGGGTGTGAAPIIAKMAKEKNILTIGVVTKPFSLIEGKRIHVANKGIEELRQHVDCLIAIPNDRLRAIAPKKATAKEMFMKANDVLLSAVRGVTEVITKPGFINVDFADLTSVMTQKGAAIMGEGLARGENRAIDAAKQAISSPLLEDINIFGAKALLVNITGDITMEEFEQIGEFLKSAVADNGELPDVFYGMVEGSADDAESNDEIHITIIATGLNPDSETVAVPQSSSVIPFQKAVNEEKAQAPEEKSTIVRKPYFTADEYTATLTRNRHTPGAMEFTFDNETDDIPAFIRRQAN</sequence>
<dbReference type="Pfam" id="PF00091">
    <property type="entry name" value="Tubulin"/>
    <property type="match status" value="1"/>
</dbReference>
<dbReference type="Gene3D" id="3.30.1330.20">
    <property type="entry name" value="Tubulin/FtsZ, C-terminal domain"/>
    <property type="match status" value="1"/>
</dbReference>
<gene>
    <name evidence="4 9" type="primary">ftsZ</name>
    <name evidence="9" type="ORF">JBF11_00055</name>
</gene>
<dbReference type="InterPro" id="IPR018316">
    <property type="entry name" value="Tubulin/FtsZ_2-layer-sand-dom"/>
</dbReference>
<name>A0ABY5Y2N1_9BACT</name>
<evidence type="ECO:0000259" key="7">
    <source>
        <dbReference type="SMART" id="SM00864"/>
    </source>
</evidence>
<feature type="domain" description="Tubulin/FtsZ GTPase" evidence="7">
    <location>
        <begin position="14"/>
        <end position="206"/>
    </location>
</feature>
<dbReference type="GO" id="GO:0051301">
    <property type="term" value="P:cell division"/>
    <property type="evidence" value="ECO:0007669"/>
    <property type="project" value="UniProtKB-KW"/>
</dbReference>
<dbReference type="Gene3D" id="3.40.50.1440">
    <property type="entry name" value="Tubulin/FtsZ, GTPase domain"/>
    <property type="match status" value="1"/>
</dbReference>
<feature type="binding site" evidence="4">
    <location>
        <begin position="109"/>
        <end position="111"/>
    </location>
    <ligand>
        <name>GTP</name>
        <dbReference type="ChEBI" id="CHEBI:37565"/>
    </ligand>
</feature>
<keyword evidence="2 4" id="KW-0547">Nucleotide-binding</keyword>
<comment type="subunit">
    <text evidence="4">Homodimer. Polymerizes to form a dynamic ring structure in a strictly GTP-dependent manner. Interacts directly with several other division proteins.</text>
</comment>
<dbReference type="PROSITE" id="PS01135">
    <property type="entry name" value="FTSZ_2"/>
    <property type="match status" value="1"/>
</dbReference>
<comment type="subcellular location">
    <subcellularLocation>
        <location evidence="4">Cytoplasm</location>
    </subcellularLocation>
    <text evidence="4">Assembles at midcell at the inner surface of the cytoplasmic membrane.</text>
</comment>
<dbReference type="InterPro" id="IPR003008">
    <property type="entry name" value="Tubulin_FtsZ_GTPase"/>
</dbReference>
<dbReference type="PANTHER" id="PTHR30314:SF3">
    <property type="entry name" value="MITOCHONDRIAL DIVISION PROTEIN FSZA"/>
    <property type="match status" value="1"/>
</dbReference>
<reference evidence="9" key="1">
    <citation type="submission" date="2020-12" db="EMBL/GenBank/DDBJ databases">
        <title>Taurinivorans muris gen. nov., sp. nov., fundamental and realized metabolic niche of a ubiquitous sulfidogenic bacterium in the murine intestine.</title>
        <authorList>
            <person name="Ye H."/>
            <person name="Hanson B.T."/>
            <person name="Loy A."/>
        </authorList>
    </citation>
    <scope>NUCLEOTIDE SEQUENCE</scope>
    <source>
        <strain evidence="9">LT0009</strain>
    </source>
</reference>
<dbReference type="EMBL" id="CP065938">
    <property type="protein sequence ID" value="UWX05766.1"/>
    <property type="molecule type" value="Genomic_DNA"/>
</dbReference>
<dbReference type="SMART" id="SM00865">
    <property type="entry name" value="Tubulin_C"/>
    <property type="match status" value="1"/>
</dbReference>
<evidence type="ECO:0000256" key="4">
    <source>
        <dbReference type="HAMAP-Rule" id="MF_00909"/>
    </source>
</evidence>
<dbReference type="InterPro" id="IPR037103">
    <property type="entry name" value="Tubulin/FtsZ-like_C"/>
</dbReference>
<evidence type="ECO:0000256" key="6">
    <source>
        <dbReference type="RuleBase" id="RU000631"/>
    </source>
</evidence>
<evidence type="ECO:0000313" key="9">
    <source>
        <dbReference type="EMBL" id="UWX05766.1"/>
    </source>
</evidence>
<feature type="binding site" evidence="4">
    <location>
        <position position="144"/>
    </location>
    <ligand>
        <name>GTP</name>
        <dbReference type="ChEBI" id="CHEBI:37565"/>
    </ligand>
</feature>
<dbReference type="InterPro" id="IPR036525">
    <property type="entry name" value="Tubulin/FtsZ_GTPase_sf"/>
</dbReference>
<comment type="function">
    <text evidence="4 6">Essential cell division protein that forms a contractile ring structure (Z ring) at the future cell division site. The regulation of the ring assembly controls the timing and the location of cell division. One of the functions of the FtsZ ring is to recruit other cell division proteins to the septum to produce a new cell wall between the dividing cells. Binds GTP and shows GTPase activity.</text>
</comment>
<comment type="similarity">
    <text evidence="1 4 6">Belongs to the FtsZ family.</text>
</comment>
<comment type="caution">
    <text evidence="4">Lacks conserved residue(s) required for the propagation of feature annotation.</text>
</comment>
<keyword evidence="4 6" id="KW-0131">Cell cycle</keyword>
<dbReference type="SUPFAM" id="SSF52490">
    <property type="entry name" value="Tubulin nucleotide-binding domain-like"/>
    <property type="match status" value="1"/>
</dbReference>
<protein>
    <recommendedName>
        <fullName evidence="4 5">Cell division protein FtsZ</fullName>
    </recommendedName>
</protein>
<dbReference type="InterPro" id="IPR045061">
    <property type="entry name" value="FtsZ/CetZ"/>
</dbReference>
<feature type="binding site" evidence="4">
    <location>
        <position position="188"/>
    </location>
    <ligand>
        <name>GTP</name>
        <dbReference type="ChEBI" id="CHEBI:37565"/>
    </ligand>
</feature>
<keyword evidence="4 6" id="KW-0717">Septation</keyword>
<dbReference type="Pfam" id="PF12327">
    <property type="entry name" value="FtsZ_C"/>
    <property type="match status" value="1"/>
</dbReference>
<evidence type="ECO:0000256" key="1">
    <source>
        <dbReference type="ARBA" id="ARBA00009690"/>
    </source>
</evidence>
<dbReference type="CDD" id="cd02201">
    <property type="entry name" value="FtsZ_type1"/>
    <property type="match status" value="1"/>
</dbReference>
<accession>A0ABY5Y2N1</accession>
<dbReference type="NCBIfam" id="TIGR00065">
    <property type="entry name" value="ftsZ"/>
    <property type="match status" value="1"/>
</dbReference>
<dbReference type="Proteomes" id="UP001058120">
    <property type="component" value="Chromosome"/>
</dbReference>
<keyword evidence="10" id="KW-1185">Reference proteome</keyword>
<evidence type="ECO:0000256" key="2">
    <source>
        <dbReference type="ARBA" id="ARBA00022741"/>
    </source>
</evidence>
<dbReference type="HAMAP" id="MF_00909">
    <property type="entry name" value="FtsZ"/>
    <property type="match status" value="1"/>
</dbReference>
<evidence type="ECO:0000256" key="3">
    <source>
        <dbReference type="ARBA" id="ARBA00023134"/>
    </source>
</evidence>
<proteinExistence type="inferred from homology"/>
<organism evidence="9 10">
    <name type="scientific">Taurinivorans muris</name>
    <dbReference type="NCBI Taxonomy" id="2787751"/>
    <lineage>
        <taxon>Bacteria</taxon>
        <taxon>Pseudomonadati</taxon>
        <taxon>Thermodesulfobacteriota</taxon>
        <taxon>Desulfovibrionia</taxon>
        <taxon>Desulfovibrionales</taxon>
        <taxon>Desulfovibrionaceae</taxon>
        <taxon>Taurinivorans</taxon>
    </lineage>
</organism>
<dbReference type="PRINTS" id="PR00423">
    <property type="entry name" value="CELLDVISFTSZ"/>
</dbReference>
<dbReference type="SMART" id="SM00864">
    <property type="entry name" value="Tubulin"/>
    <property type="match status" value="1"/>
</dbReference>
<dbReference type="InterPro" id="IPR008280">
    <property type="entry name" value="Tub_FtsZ_C"/>
</dbReference>
<dbReference type="InterPro" id="IPR024757">
    <property type="entry name" value="FtsZ_C"/>
</dbReference>
<keyword evidence="4 6" id="KW-0132">Cell division</keyword>
<keyword evidence="3 4" id="KW-0342">GTP-binding</keyword>
<dbReference type="SUPFAM" id="SSF55307">
    <property type="entry name" value="Tubulin C-terminal domain-like"/>
    <property type="match status" value="1"/>
</dbReference>